<protein>
    <recommendedName>
        <fullName evidence="3">Choice-of-anchor I domain-containing protein</fullName>
    </recommendedName>
</protein>
<dbReference type="InterPro" id="IPR052956">
    <property type="entry name" value="Mesenchyme-surface_protein"/>
</dbReference>
<dbReference type="OrthoDB" id="1016457at2"/>
<gene>
    <name evidence="4" type="ORF">CUREI_07795</name>
</gene>
<dbReference type="InterPro" id="IPR055188">
    <property type="entry name" value="Choice_anch_I"/>
</dbReference>
<evidence type="ECO:0000259" key="3">
    <source>
        <dbReference type="Pfam" id="PF22494"/>
    </source>
</evidence>
<dbReference type="STRING" id="401472.CUREI_07795"/>
<feature type="signal peptide" evidence="2">
    <location>
        <begin position="1"/>
        <end position="29"/>
    </location>
</feature>
<dbReference type="Pfam" id="PF22494">
    <property type="entry name" value="choice_anch_I"/>
    <property type="match status" value="1"/>
</dbReference>
<accession>A0A077HLM5</accession>
<evidence type="ECO:0000256" key="1">
    <source>
        <dbReference type="SAM" id="MobiDB-lite"/>
    </source>
</evidence>
<proteinExistence type="predicted"/>
<feature type="chain" id="PRO_5001718843" description="Choice-of-anchor I domain-containing protein" evidence="2">
    <location>
        <begin position="30"/>
        <end position="289"/>
    </location>
</feature>
<dbReference type="InterPro" id="IPR015943">
    <property type="entry name" value="WD40/YVTN_repeat-like_dom_sf"/>
</dbReference>
<dbReference type="Proteomes" id="UP000028939">
    <property type="component" value="Chromosome"/>
</dbReference>
<feature type="region of interest" description="Disordered" evidence="1">
    <location>
        <begin position="227"/>
        <end position="246"/>
    </location>
</feature>
<dbReference type="PANTHER" id="PTHR46928:SF1">
    <property type="entry name" value="MESENCHYME-SPECIFIC CELL SURFACE GLYCOPROTEIN"/>
    <property type="match status" value="1"/>
</dbReference>
<dbReference type="KEGG" id="cuv:CUREI_07795"/>
<name>A0A077HLM5_9CORY</name>
<dbReference type="PANTHER" id="PTHR46928">
    <property type="entry name" value="MESENCHYME-SPECIFIC CELL SURFACE GLYCOPROTEIN"/>
    <property type="match status" value="1"/>
</dbReference>
<feature type="domain" description="Choice-of-anchor I" evidence="3">
    <location>
        <begin position="55"/>
        <end position="174"/>
    </location>
</feature>
<dbReference type="InterPro" id="IPR011048">
    <property type="entry name" value="Haem_d1_sf"/>
</dbReference>
<sequence>MSPSTVSRTGLAAACATALTLNLTQHAGAAVVDLPVKQIADGATAAISALGSYGVDPSNPATPTKVSEVSGGGNTTINSVAVRRDGLAVATVEPENKTDNGELISFDASADELGAVLGRVGVGALPDIVTITPDGAYALVANEGEPAEDYSYDPGGSVSVLKLPTDVAAATQDDALQAGLSKVGDLGAEGSAFVSATDSPNGHNLLIVGNEVSGTPTVFQVDSLVAETTPSTPKPKKPKNAAPEWMQPPSYEDAALKAIAKISVRVTGISTVVVALVVLADAVPGLQHV</sequence>
<evidence type="ECO:0000313" key="5">
    <source>
        <dbReference type="Proteomes" id="UP000028939"/>
    </source>
</evidence>
<dbReference type="RefSeq" id="WP_038612303.1">
    <property type="nucleotide sequence ID" value="NZ_CP009215.1"/>
</dbReference>
<keyword evidence="5" id="KW-1185">Reference proteome</keyword>
<dbReference type="SUPFAM" id="SSF51004">
    <property type="entry name" value="C-terminal (heme d1) domain of cytochrome cd1-nitrite reductase"/>
    <property type="match status" value="1"/>
</dbReference>
<reference evidence="4 5" key="1">
    <citation type="submission" date="2014-08" db="EMBL/GenBank/DDBJ databases">
        <title>Complete genome sequence of Corynebacterium ureicelerivorans DSM 45051, a lipophilic and urea-splitting isolate from a blood culture of a septicaemia patient.</title>
        <authorList>
            <person name="Tippelt A."/>
            <person name="Albersmeier A."/>
            <person name="Brinkrolf K."/>
            <person name="Ruckert C."/>
            <person name="Tauch A."/>
        </authorList>
    </citation>
    <scope>NUCLEOTIDE SEQUENCE [LARGE SCALE GENOMIC DNA]</scope>
    <source>
        <strain evidence="4 5">IMMIB RIV-2301</strain>
    </source>
</reference>
<dbReference type="HOGENOM" id="CLU_962130_0_0_11"/>
<evidence type="ECO:0000313" key="4">
    <source>
        <dbReference type="EMBL" id="AIL97210.1"/>
    </source>
</evidence>
<dbReference type="AlphaFoldDB" id="A0A077HLM5"/>
<dbReference type="Gene3D" id="2.130.10.10">
    <property type="entry name" value="YVTN repeat-like/Quinoprotein amine dehydrogenase"/>
    <property type="match status" value="1"/>
</dbReference>
<organism evidence="4 5">
    <name type="scientific">Corynebacterium ureicelerivorans</name>
    <dbReference type="NCBI Taxonomy" id="401472"/>
    <lineage>
        <taxon>Bacteria</taxon>
        <taxon>Bacillati</taxon>
        <taxon>Actinomycetota</taxon>
        <taxon>Actinomycetes</taxon>
        <taxon>Mycobacteriales</taxon>
        <taxon>Corynebacteriaceae</taxon>
        <taxon>Corynebacterium</taxon>
    </lineage>
</organism>
<dbReference type="EMBL" id="CP009215">
    <property type="protein sequence ID" value="AIL97210.1"/>
    <property type="molecule type" value="Genomic_DNA"/>
</dbReference>
<evidence type="ECO:0000256" key="2">
    <source>
        <dbReference type="SAM" id="SignalP"/>
    </source>
</evidence>
<keyword evidence="2" id="KW-0732">Signal</keyword>